<gene>
    <name evidence="2" type="ORF">AN477_15090</name>
</gene>
<dbReference type="CDD" id="cd05403">
    <property type="entry name" value="NT_KNTase_like"/>
    <property type="match status" value="1"/>
</dbReference>
<dbReference type="InterPro" id="IPR002934">
    <property type="entry name" value="Polymerase_NTP_transf_dom"/>
</dbReference>
<dbReference type="SUPFAM" id="SSF81301">
    <property type="entry name" value="Nucleotidyltransferase"/>
    <property type="match status" value="1"/>
</dbReference>
<dbReference type="PROSITE" id="PS50152">
    <property type="entry name" value="25A_SYNTH_3"/>
    <property type="match status" value="1"/>
</dbReference>
<dbReference type="OrthoDB" id="2351665at2"/>
<keyword evidence="3" id="KW-1185">Reference proteome</keyword>
<organism evidence="2 3">
    <name type="scientific">Alicyclobacillus ferrooxydans</name>
    <dbReference type="NCBI Taxonomy" id="471514"/>
    <lineage>
        <taxon>Bacteria</taxon>
        <taxon>Bacillati</taxon>
        <taxon>Bacillota</taxon>
        <taxon>Bacilli</taxon>
        <taxon>Bacillales</taxon>
        <taxon>Alicyclobacillaceae</taxon>
        <taxon>Alicyclobacillus</taxon>
    </lineage>
</organism>
<name>A0A0P9CIU3_9BACL</name>
<comment type="caution">
    <text evidence="2">The sequence shown here is derived from an EMBL/GenBank/DDBJ whole genome shotgun (WGS) entry which is preliminary data.</text>
</comment>
<evidence type="ECO:0000313" key="2">
    <source>
        <dbReference type="EMBL" id="KPV42926.1"/>
    </source>
</evidence>
<reference evidence="2 3" key="1">
    <citation type="submission" date="2015-09" db="EMBL/GenBank/DDBJ databases">
        <title>Draft genome sequence of Alicyclobacillus ferrooxydans DSM 22381.</title>
        <authorList>
            <person name="Hemp J."/>
        </authorList>
    </citation>
    <scope>NUCLEOTIDE SEQUENCE [LARGE SCALE GENOMIC DNA]</scope>
    <source>
        <strain evidence="2 3">TC-34</strain>
    </source>
</reference>
<feature type="domain" description="Polymerase nucleotidyl transferase" evidence="1">
    <location>
        <begin position="40"/>
        <end position="89"/>
    </location>
</feature>
<dbReference type="PATRIC" id="fig|471514.4.peg.4702"/>
<accession>A0A0P9CIU3</accession>
<dbReference type="AlphaFoldDB" id="A0A0P9CIU3"/>
<sequence length="273" mass="30744">MVGIEVANLQAGYGLDQDGYIVSDVGIDKIDVAYLPCIHECVEELIKLFPHRLHSVYVYGSVGRGEAVKGGSDLDLIVMFNGALTSEDSMELKTLSDALSQKYRSLVRDVGVAVADVDYTVDPTNYYEGAFLKEISVCVHGEDLRVKFGPYKLTPEIPMSFNGDIGDVVSRTVRRLESASDHEFKRVSQGFARKLIRTYYSMVMVRSQIWTTRLHQQAEAVIQYFPEKESVIRTMQAWLEEAPTNHEQVLNLVESEGNWVTENFESEARTRSS</sequence>
<proteinExistence type="predicted"/>
<dbReference type="InterPro" id="IPR043519">
    <property type="entry name" value="NT_sf"/>
</dbReference>
<dbReference type="EMBL" id="LJCO01000065">
    <property type="protein sequence ID" value="KPV42926.1"/>
    <property type="molecule type" value="Genomic_DNA"/>
</dbReference>
<evidence type="ECO:0000313" key="3">
    <source>
        <dbReference type="Proteomes" id="UP000050482"/>
    </source>
</evidence>
<dbReference type="Pfam" id="PF01909">
    <property type="entry name" value="NTP_transf_2"/>
    <property type="match status" value="1"/>
</dbReference>
<evidence type="ECO:0000259" key="1">
    <source>
        <dbReference type="Pfam" id="PF01909"/>
    </source>
</evidence>
<dbReference type="GO" id="GO:0016779">
    <property type="term" value="F:nucleotidyltransferase activity"/>
    <property type="evidence" value="ECO:0007669"/>
    <property type="project" value="InterPro"/>
</dbReference>
<dbReference type="Proteomes" id="UP000050482">
    <property type="component" value="Unassembled WGS sequence"/>
</dbReference>
<dbReference type="Gene3D" id="3.30.460.10">
    <property type="entry name" value="Beta Polymerase, domain 2"/>
    <property type="match status" value="1"/>
</dbReference>
<protein>
    <recommendedName>
        <fullName evidence="1">Polymerase nucleotidyl transferase domain-containing protein</fullName>
    </recommendedName>
</protein>